<dbReference type="PROSITE" id="PS51257">
    <property type="entry name" value="PROKAR_LIPOPROTEIN"/>
    <property type="match status" value="1"/>
</dbReference>
<dbReference type="PROSITE" id="PS51123">
    <property type="entry name" value="OMPA_2"/>
    <property type="match status" value="1"/>
</dbReference>
<evidence type="ECO:0000256" key="2">
    <source>
        <dbReference type="ARBA" id="ARBA00023136"/>
    </source>
</evidence>
<dbReference type="PANTHER" id="PTHR30329:SF21">
    <property type="entry name" value="LIPOPROTEIN YIAD-RELATED"/>
    <property type="match status" value="1"/>
</dbReference>
<dbReference type="Proteomes" id="UP000067448">
    <property type="component" value="Unassembled WGS sequence"/>
</dbReference>
<dbReference type="CDD" id="cd07185">
    <property type="entry name" value="OmpA_C-like"/>
    <property type="match status" value="1"/>
</dbReference>
<dbReference type="GO" id="GO:0009279">
    <property type="term" value="C:cell outer membrane"/>
    <property type="evidence" value="ECO:0007669"/>
    <property type="project" value="UniProtKB-SubCell"/>
</dbReference>
<accession>A0A124C5A8</accession>
<proteinExistence type="predicted"/>
<evidence type="ECO:0000313" key="7">
    <source>
        <dbReference type="EMBL" id="GAQ67028.1"/>
    </source>
</evidence>
<organism evidence="7 8">
    <name type="scientific">Streptomyces scabiei</name>
    <dbReference type="NCBI Taxonomy" id="1930"/>
    <lineage>
        <taxon>Bacteria</taxon>
        <taxon>Bacillati</taxon>
        <taxon>Actinomycetota</taxon>
        <taxon>Actinomycetes</taxon>
        <taxon>Kitasatosporales</taxon>
        <taxon>Streptomycetaceae</taxon>
        <taxon>Streptomyces</taxon>
    </lineage>
</organism>
<dbReference type="Gene3D" id="3.30.1330.60">
    <property type="entry name" value="OmpA-like domain"/>
    <property type="match status" value="1"/>
</dbReference>
<evidence type="ECO:0000259" key="6">
    <source>
        <dbReference type="PROSITE" id="PS51123"/>
    </source>
</evidence>
<keyword evidence="7" id="KW-0560">Oxidoreductase</keyword>
<evidence type="ECO:0000256" key="5">
    <source>
        <dbReference type="SAM" id="SignalP"/>
    </source>
</evidence>
<evidence type="ECO:0000256" key="3">
    <source>
        <dbReference type="ARBA" id="ARBA00023237"/>
    </source>
</evidence>
<dbReference type="InterPro" id="IPR036465">
    <property type="entry name" value="vWFA_dom_sf"/>
</dbReference>
<feature type="chain" id="PRO_5007170522" evidence="5">
    <location>
        <begin position="31"/>
        <end position="427"/>
    </location>
</feature>
<dbReference type="EMBL" id="BCMM01000049">
    <property type="protein sequence ID" value="GAQ67028.1"/>
    <property type="molecule type" value="Genomic_DNA"/>
</dbReference>
<dbReference type="InterPro" id="IPR036737">
    <property type="entry name" value="OmpA-like_sf"/>
</dbReference>
<evidence type="ECO:0000256" key="4">
    <source>
        <dbReference type="PROSITE-ProRule" id="PRU00473"/>
    </source>
</evidence>
<evidence type="ECO:0000313" key="8">
    <source>
        <dbReference type="Proteomes" id="UP000067448"/>
    </source>
</evidence>
<gene>
    <name evidence="7" type="primary">psaB</name>
    <name evidence="7" type="ORF">SsS58_07473</name>
</gene>
<name>A0A124C5A8_STRSC</name>
<dbReference type="InterPro" id="IPR006665">
    <property type="entry name" value="OmpA-like"/>
</dbReference>
<dbReference type="SUPFAM" id="SSF103088">
    <property type="entry name" value="OmpA-like"/>
    <property type="match status" value="1"/>
</dbReference>
<keyword evidence="3" id="KW-0998">Cell outer membrane</keyword>
<comment type="subcellular location">
    <subcellularLocation>
        <location evidence="1">Cell outer membrane</location>
    </subcellularLocation>
</comment>
<protein>
    <submittedName>
        <fullName evidence="7">Photosystem I P700 chlorophyll a apoprotein A2</fullName>
        <ecNumber evidence="7">1.97.1.12</ecNumber>
    </submittedName>
</protein>
<reference evidence="8" key="1">
    <citation type="submission" date="2015-11" db="EMBL/GenBank/DDBJ databases">
        <authorList>
            <consortium name="Cross-ministerial Strategic Innovation Promotion Program (SIP) consortium"/>
            <person name="Tomihama T."/>
            <person name="Ikenaga M."/>
            <person name="Sakai M."/>
            <person name="Okubo T."/>
            <person name="Ikeda S."/>
        </authorList>
    </citation>
    <scope>NUCLEOTIDE SEQUENCE [LARGE SCALE GENOMIC DNA]</scope>
    <source>
        <strain evidence="8">S58</strain>
    </source>
</reference>
<evidence type="ECO:0000256" key="1">
    <source>
        <dbReference type="ARBA" id="ARBA00004442"/>
    </source>
</evidence>
<reference evidence="7 8" key="2">
    <citation type="journal article" date="2016" name="Genome Announc.">
        <title>Draft Genome Sequences of Streptomyces scabiei S58, Streptomyces turgidiscabies T45, and Streptomyces acidiscabies a10, the Pathogens of Potato Common Scab, Isolated in Japan.</title>
        <authorList>
            <person name="Tomihama T."/>
            <person name="Nishi Y."/>
            <person name="Sakai M."/>
            <person name="Ikenaga M."/>
            <person name="Okubo T."/>
            <person name="Ikeda S."/>
        </authorList>
    </citation>
    <scope>NUCLEOTIDE SEQUENCE [LARGE SCALE GENOMIC DNA]</scope>
    <source>
        <strain evidence="7 8">S58</strain>
    </source>
</reference>
<sequence>MKALIRKSSGRLLVLALVLASAVAGSGCSAFETPEVRPCSWLNRIADAATREGTENLSHTVALVDRSPSTRPSAATGAGARTPDTAGTLLAARGLAPGELEGGLLSVAAFDGTRATVDWDVDRVAITAVQGNDTLREDRRNARRECLEKRLRQVSTGEPGTGRTDVLGALASAADQLGSGDGDRRIVMVTDGLTNTGCADLRSLGFDGTGEIKATVDRCRTAGELPDLRGTEVSILGVARSARGKAPSSPQTAWLTALWTQLCEATRAATCHVAATARTHAAERDGETGTDEPEVTFPAVSERPKGRVTTITLPGSVLFATDRSELSSEARKTLDDAARRIRELDPVSVAVSGHTDSRGSAQRGRQLSLARAQAVRSALTERGITVDSARGYSDDRPNCAPEYHDGVPDYAAMACNRRVEIAVTVRG</sequence>
<keyword evidence="5" id="KW-0732">Signal</keyword>
<feature type="signal peptide" evidence="5">
    <location>
        <begin position="1"/>
        <end position="30"/>
    </location>
</feature>
<dbReference type="InterPro" id="IPR006664">
    <property type="entry name" value="OMP_bac"/>
</dbReference>
<reference evidence="8" key="3">
    <citation type="submission" date="2016-02" db="EMBL/GenBank/DDBJ databases">
        <title>Draft genome of pathogenic Streptomyces sp. in Japan.</title>
        <authorList>
            <person name="Tomihama T."/>
            <person name="Ikenaga M."/>
            <person name="Sakai M."/>
            <person name="Okubo T."/>
            <person name="Ikeda S."/>
        </authorList>
    </citation>
    <scope>NUCLEOTIDE SEQUENCE [LARGE SCALE GENOMIC DNA]</scope>
    <source>
        <strain evidence="8">S58</strain>
    </source>
</reference>
<dbReference type="Pfam" id="PF00691">
    <property type="entry name" value="OmpA"/>
    <property type="match status" value="1"/>
</dbReference>
<dbReference type="PANTHER" id="PTHR30329">
    <property type="entry name" value="STATOR ELEMENT OF FLAGELLAR MOTOR COMPLEX"/>
    <property type="match status" value="1"/>
</dbReference>
<dbReference type="EC" id="1.97.1.12" evidence="7"/>
<feature type="domain" description="OmpA-like" evidence="6">
    <location>
        <begin position="306"/>
        <end position="427"/>
    </location>
</feature>
<comment type="caution">
    <text evidence="7">The sequence shown here is derived from an EMBL/GenBank/DDBJ whole genome shotgun (WGS) entry which is preliminary data.</text>
</comment>
<dbReference type="PRINTS" id="PR01021">
    <property type="entry name" value="OMPADOMAIN"/>
</dbReference>
<dbReference type="AlphaFoldDB" id="A0A124C5A8"/>
<dbReference type="InterPro" id="IPR050330">
    <property type="entry name" value="Bact_OuterMem_StrucFunc"/>
</dbReference>
<dbReference type="GO" id="GO:0016491">
    <property type="term" value="F:oxidoreductase activity"/>
    <property type="evidence" value="ECO:0007669"/>
    <property type="project" value="UniProtKB-KW"/>
</dbReference>
<dbReference type="Gene3D" id="3.40.50.410">
    <property type="entry name" value="von Willebrand factor, type A domain"/>
    <property type="match status" value="1"/>
</dbReference>
<keyword evidence="2 4" id="KW-0472">Membrane</keyword>